<dbReference type="UniPathway" id="UPA00344"/>
<dbReference type="InterPro" id="IPR005111">
    <property type="entry name" value="MoeA_C_domain_IV"/>
</dbReference>
<evidence type="ECO:0000259" key="4">
    <source>
        <dbReference type="Pfam" id="PF03454"/>
    </source>
</evidence>
<evidence type="ECO:0000256" key="1">
    <source>
        <dbReference type="ARBA" id="ARBA00023150"/>
    </source>
</evidence>
<dbReference type="SUPFAM" id="SSF63882">
    <property type="entry name" value="MoeA N-terminal region -like"/>
    <property type="match status" value="1"/>
</dbReference>
<dbReference type="Gene3D" id="3.40.980.10">
    <property type="entry name" value="MoaB/Mog-like domain"/>
    <property type="match status" value="1"/>
</dbReference>
<dbReference type="SUPFAM" id="SSF63867">
    <property type="entry name" value="MoeA C-terminal domain-like"/>
    <property type="match status" value="1"/>
</dbReference>
<dbReference type="InterPro" id="IPR036135">
    <property type="entry name" value="MoeA_linker/N_sf"/>
</dbReference>
<keyword evidence="2" id="KW-0479">Metal-binding</keyword>
<keyword evidence="2" id="KW-0460">Magnesium</keyword>
<comment type="caution">
    <text evidence="5">The sequence shown here is derived from an EMBL/GenBank/DDBJ whole genome shotgun (WGS) entry which is preliminary data.</text>
</comment>
<comment type="similarity">
    <text evidence="2">Belongs to the MoeA family.</text>
</comment>
<dbReference type="GO" id="GO:0006777">
    <property type="term" value="P:Mo-molybdopterin cofactor biosynthetic process"/>
    <property type="evidence" value="ECO:0007669"/>
    <property type="project" value="UniProtKB-UniRule"/>
</dbReference>
<comment type="pathway">
    <text evidence="2">Cofactor biosynthesis; molybdopterin biosynthesis.</text>
</comment>
<dbReference type="InterPro" id="IPR036688">
    <property type="entry name" value="MoeA_C_domain_IV_sf"/>
</dbReference>
<dbReference type="Gene3D" id="2.170.190.11">
    <property type="entry name" value="Molybdopterin biosynthesis moea protein, domain 3"/>
    <property type="match status" value="1"/>
</dbReference>
<dbReference type="GO" id="GO:0005737">
    <property type="term" value="C:cytoplasm"/>
    <property type="evidence" value="ECO:0007669"/>
    <property type="project" value="TreeGrafter"/>
</dbReference>
<name>A0A3E3DYW2_9FIRM</name>
<dbReference type="EMBL" id="QUSM01000003">
    <property type="protein sequence ID" value="RGD74139.1"/>
    <property type="molecule type" value="Genomic_DNA"/>
</dbReference>
<organism evidence="5 6">
    <name type="scientific">Anaerofustis stercorihominis</name>
    <dbReference type="NCBI Taxonomy" id="214853"/>
    <lineage>
        <taxon>Bacteria</taxon>
        <taxon>Bacillati</taxon>
        <taxon>Bacillota</taxon>
        <taxon>Clostridia</taxon>
        <taxon>Eubacteriales</taxon>
        <taxon>Eubacteriaceae</taxon>
        <taxon>Anaerofustis</taxon>
    </lineage>
</organism>
<dbReference type="InterPro" id="IPR036425">
    <property type="entry name" value="MoaB/Mog-like_dom_sf"/>
</dbReference>
<dbReference type="CDD" id="cd00887">
    <property type="entry name" value="MoeA"/>
    <property type="match status" value="1"/>
</dbReference>
<evidence type="ECO:0000259" key="3">
    <source>
        <dbReference type="Pfam" id="PF03453"/>
    </source>
</evidence>
<dbReference type="GO" id="GO:0061599">
    <property type="term" value="F:molybdopterin molybdotransferase activity"/>
    <property type="evidence" value="ECO:0007669"/>
    <property type="project" value="UniProtKB-UniRule"/>
</dbReference>
<reference evidence="5 6" key="1">
    <citation type="submission" date="2018-08" db="EMBL/GenBank/DDBJ databases">
        <title>A genome reference for cultivated species of the human gut microbiota.</title>
        <authorList>
            <person name="Zou Y."/>
            <person name="Xue W."/>
            <person name="Luo G."/>
        </authorList>
    </citation>
    <scope>NUCLEOTIDE SEQUENCE [LARGE SCALE GENOMIC DNA]</scope>
    <source>
        <strain evidence="5 6">AM25-6</strain>
    </source>
</reference>
<protein>
    <recommendedName>
        <fullName evidence="2">Molybdopterin molybdenumtransferase</fullName>
        <ecNumber evidence="2">2.10.1.1</ecNumber>
    </recommendedName>
</protein>
<gene>
    <name evidence="5" type="ORF">DW687_05065</name>
</gene>
<proteinExistence type="inferred from homology"/>
<dbReference type="Pfam" id="PF03453">
    <property type="entry name" value="MoeA_N"/>
    <property type="match status" value="1"/>
</dbReference>
<dbReference type="Proteomes" id="UP000261212">
    <property type="component" value="Unassembled WGS sequence"/>
</dbReference>
<dbReference type="PANTHER" id="PTHR10192">
    <property type="entry name" value="MOLYBDOPTERIN BIOSYNTHESIS PROTEIN"/>
    <property type="match status" value="1"/>
</dbReference>
<dbReference type="SUPFAM" id="SSF53218">
    <property type="entry name" value="Molybdenum cofactor biosynthesis proteins"/>
    <property type="match status" value="1"/>
</dbReference>
<dbReference type="InterPro" id="IPR038987">
    <property type="entry name" value="MoeA-like"/>
</dbReference>
<comment type="cofactor">
    <cofactor evidence="2">
        <name>Mg(2+)</name>
        <dbReference type="ChEBI" id="CHEBI:18420"/>
    </cofactor>
</comment>
<evidence type="ECO:0000313" key="6">
    <source>
        <dbReference type="Proteomes" id="UP000261212"/>
    </source>
</evidence>
<comment type="function">
    <text evidence="2">Catalyzes the insertion of molybdate into adenylated molybdopterin with the concomitant release of AMP.</text>
</comment>
<dbReference type="RefSeq" id="WP_007049419.1">
    <property type="nucleotide sequence ID" value="NZ_CABKNJ010000005.1"/>
</dbReference>
<keyword evidence="2 5" id="KW-0808">Transferase</keyword>
<dbReference type="GeneID" id="97999838"/>
<sequence>MIKADSVNDVLNKIKKDFENREKSSHIVMIEDSLNHVLASDIVSKVNIPSFDRAEIEGYALNHESLYGADYYDPINLDISGKEQINDNEAKYVISGEALPKGADCVIDIEYVKEKDAVISVNREIAKGHGVSFKGSKIKSGDVVLKKDTKLNPLNIGLLASLNEFMVEVYKKIKVGVISFGEDITVVRTPEKDKDIDLNSYILSAELENKNVINIPYGIVDKKSSAKVLEKACDECDIVIVTVSSSFDYKEAFGENKVYSDEILVSPGEDTLIMNYDHTPVFFLNGNPKDVYLLYNVFVRPVIDGFLNIEENEPYIKARSIYNVPSKKGINEYKPVILEKRDDGYYFEIIEDDSLLSEFLSNTDGYILIPKDKDEIKKDEGVKVTLV</sequence>
<dbReference type="PANTHER" id="PTHR10192:SF19">
    <property type="entry name" value="MOLYBDOPTERIN BIOSYNTHESIS PROTEIN MJ0666-RELATED"/>
    <property type="match status" value="1"/>
</dbReference>
<accession>A0A3E3DYW2</accession>
<feature type="domain" description="MoeA C-terminal" evidence="4">
    <location>
        <begin position="323"/>
        <end position="386"/>
    </location>
</feature>
<evidence type="ECO:0000256" key="2">
    <source>
        <dbReference type="RuleBase" id="RU365090"/>
    </source>
</evidence>
<feature type="domain" description="MoeA N-terminal and linker" evidence="3">
    <location>
        <begin position="6"/>
        <end position="162"/>
    </location>
</feature>
<dbReference type="AlphaFoldDB" id="A0A3E3DYW2"/>
<dbReference type="Gene3D" id="2.40.340.10">
    <property type="entry name" value="MoeA, C-terminal, domain IV"/>
    <property type="match status" value="1"/>
</dbReference>
<keyword evidence="2" id="KW-0500">Molybdenum</keyword>
<comment type="catalytic activity">
    <reaction evidence="2">
        <text>adenylyl-molybdopterin + molybdate = Mo-molybdopterin + AMP + H(+)</text>
        <dbReference type="Rhea" id="RHEA:35047"/>
        <dbReference type="ChEBI" id="CHEBI:15378"/>
        <dbReference type="ChEBI" id="CHEBI:36264"/>
        <dbReference type="ChEBI" id="CHEBI:62727"/>
        <dbReference type="ChEBI" id="CHEBI:71302"/>
        <dbReference type="ChEBI" id="CHEBI:456215"/>
    </reaction>
</comment>
<keyword evidence="1 2" id="KW-0501">Molybdenum cofactor biosynthesis</keyword>
<dbReference type="GO" id="GO:0046872">
    <property type="term" value="F:metal ion binding"/>
    <property type="evidence" value="ECO:0007669"/>
    <property type="project" value="UniProtKB-UniRule"/>
</dbReference>
<evidence type="ECO:0000313" key="5">
    <source>
        <dbReference type="EMBL" id="RGD74139.1"/>
    </source>
</evidence>
<dbReference type="EC" id="2.10.1.1" evidence="2"/>
<dbReference type="Gene3D" id="3.90.105.10">
    <property type="entry name" value="Molybdopterin biosynthesis moea protein, domain 2"/>
    <property type="match status" value="1"/>
</dbReference>
<dbReference type="InterPro" id="IPR005110">
    <property type="entry name" value="MoeA_linker/N"/>
</dbReference>
<dbReference type="Pfam" id="PF03454">
    <property type="entry name" value="MoeA_C"/>
    <property type="match status" value="1"/>
</dbReference>